<dbReference type="Proteomes" id="UP000319732">
    <property type="component" value="Unassembled WGS sequence"/>
</dbReference>
<evidence type="ECO:0000256" key="1">
    <source>
        <dbReference type="ARBA" id="ARBA00022729"/>
    </source>
</evidence>
<dbReference type="RefSeq" id="WP_142903630.1">
    <property type="nucleotide sequence ID" value="NZ_ML660090.1"/>
</dbReference>
<dbReference type="GO" id="GO:0046872">
    <property type="term" value="F:metal ion binding"/>
    <property type="evidence" value="ECO:0007669"/>
    <property type="project" value="UniProtKB-KW"/>
</dbReference>
<comment type="caution">
    <text evidence="4">The sequence shown here is derived from an EMBL/GenBank/DDBJ whole genome shotgun (WGS) entry which is preliminary data.</text>
</comment>
<dbReference type="PANTHER" id="PTHR33376">
    <property type="match status" value="1"/>
</dbReference>
<reference evidence="4 5" key="1">
    <citation type="submission" date="2019-06" db="EMBL/GenBank/DDBJ databases">
        <title>Whole genome sequence for Cellvibrionaceae sp. R142.</title>
        <authorList>
            <person name="Wang G."/>
        </authorList>
    </citation>
    <scope>NUCLEOTIDE SEQUENCE [LARGE SCALE GENOMIC DNA]</scope>
    <source>
        <strain evidence="4 5">R142</strain>
    </source>
</reference>
<feature type="binding site" evidence="3">
    <location>
        <position position="236"/>
    </location>
    <ligand>
        <name>Na(+)</name>
        <dbReference type="ChEBI" id="CHEBI:29101"/>
    </ligand>
</feature>
<evidence type="ECO:0000313" key="4">
    <source>
        <dbReference type="EMBL" id="TQV82614.1"/>
    </source>
</evidence>
<protein>
    <submittedName>
        <fullName evidence="4">ABC transporter substrate-binding protein</fullName>
    </submittedName>
</protein>
<organism evidence="4 5">
    <name type="scientific">Exilibacterium tricleocarpae</name>
    <dbReference type="NCBI Taxonomy" id="2591008"/>
    <lineage>
        <taxon>Bacteria</taxon>
        <taxon>Pseudomonadati</taxon>
        <taxon>Pseudomonadota</taxon>
        <taxon>Gammaproteobacteria</taxon>
        <taxon>Cellvibrionales</taxon>
        <taxon>Cellvibrionaceae</taxon>
        <taxon>Exilibacterium</taxon>
    </lineage>
</organism>
<keyword evidence="1" id="KW-0732">Signal</keyword>
<sequence>MSQAKTNYCPAVILGLVAALVAVFALYVTEKAGAVTAQAAAVSGAGDPAAAEYRWKMVTTWPKNYPGLGTAPETFARFVDAMSNGRLQIRVYGANELVPALGVFDAVSSGSVEMGHGAGYYWKGKISSAPLFTAVPFGINAQEMNGWLHYGGGLELWREIYAPFNLIPFAAGNTGVQMAGWFNREINSVDDLKGLKMRIPGYGGEVLARAGGTAVNIPGGELYTALQTGVIDATEWVGPYNDLAFGFHQVAKYYYYPGWHEPGPTLELIVNKTAFESLPPDLQSIVEVAARAANQDMLDEYTARNNAALRELVDKHGVQVRALPNDVLITLRDIAEDIYRETAARDPEFARVYNAFREFTEQSQAYHRISEQANYDIRNLPRGPQPVSAGKSE</sequence>
<dbReference type="InterPro" id="IPR038404">
    <property type="entry name" value="TRAP_DctP_sf"/>
</dbReference>
<dbReference type="Pfam" id="PF03480">
    <property type="entry name" value="DctP"/>
    <property type="match status" value="1"/>
</dbReference>
<dbReference type="SUPFAM" id="SSF53850">
    <property type="entry name" value="Periplasmic binding protein-like II"/>
    <property type="match status" value="1"/>
</dbReference>
<dbReference type="PANTHER" id="PTHR33376:SF5">
    <property type="entry name" value="EXTRACYTOPLASMIC SOLUTE RECEPTOR PROTEIN"/>
    <property type="match status" value="1"/>
</dbReference>
<dbReference type="InterPro" id="IPR026289">
    <property type="entry name" value="SBP_TakP-like"/>
</dbReference>
<feature type="binding site" evidence="2">
    <location>
        <position position="198"/>
    </location>
    <ligand>
        <name>substrate</name>
    </ligand>
</feature>
<keyword evidence="3" id="KW-0479">Metal-binding</keyword>
<dbReference type="NCBIfam" id="NF037995">
    <property type="entry name" value="TRAP_S1"/>
    <property type="match status" value="1"/>
</dbReference>
<keyword evidence="5" id="KW-1185">Reference proteome</keyword>
<dbReference type="AlphaFoldDB" id="A0A545TZH1"/>
<feature type="binding site" evidence="2">
    <location>
        <position position="177"/>
    </location>
    <ligand>
        <name>substrate</name>
    </ligand>
</feature>
<evidence type="ECO:0000256" key="3">
    <source>
        <dbReference type="PIRSR" id="PIRSR039026-2"/>
    </source>
</evidence>
<name>A0A545TZH1_9GAMM</name>
<dbReference type="Gene3D" id="3.40.190.170">
    <property type="entry name" value="Bacterial extracellular solute-binding protein, family 7"/>
    <property type="match status" value="1"/>
</dbReference>
<dbReference type="GO" id="GO:0055085">
    <property type="term" value="P:transmembrane transport"/>
    <property type="evidence" value="ECO:0007669"/>
    <property type="project" value="InterPro"/>
</dbReference>
<dbReference type="PIRSF" id="PIRSF039026">
    <property type="entry name" value="SiaP"/>
    <property type="match status" value="1"/>
</dbReference>
<evidence type="ECO:0000313" key="5">
    <source>
        <dbReference type="Proteomes" id="UP000319732"/>
    </source>
</evidence>
<dbReference type="GO" id="GO:0031317">
    <property type="term" value="C:tripartite ATP-independent periplasmic transporter complex"/>
    <property type="evidence" value="ECO:0007669"/>
    <property type="project" value="InterPro"/>
</dbReference>
<proteinExistence type="predicted"/>
<feature type="binding site" evidence="3">
    <location>
        <position position="261"/>
    </location>
    <ligand>
        <name>substrate</name>
    </ligand>
</feature>
<dbReference type="OrthoDB" id="9769667at2"/>
<dbReference type="Gene3D" id="3.40.190.10">
    <property type="entry name" value="Periplasmic binding protein-like II"/>
    <property type="match status" value="1"/>
</dbReference>
<evidence type="ECO:0000256" key="2">
    <source>
        <dbReference type="PIRSR" id="PIRSR039026-1"/>
    </source>
</evidence>
<dbReference type="EMBL" id="VHSG01000007">
    <property type="protein sequence ID" value="TQV82614.1"/>
    <property type="molecule type" value="Genomic_DNA"/>
</dbReference>
<accession>A0A545TZH1</accession>
<gene>
    <name evidence="4" type="ORF">FKG94_07750</name>
</gene>
<dbReference type="InterPro" id="IPR018389">
    <property type="entry name" value="DctP_fam"/>
</dbReference>
<feature type="binding site" evidence="3">
    <location>
        <position position="235"/>
    </location>
    <ligand>
        <name>substrate</name>
    </ligand>
</feature>